<feature type="compositionally biased region" description="Basic and acidic residues" evidence="1">
    <location>
        <begin position="7"/>
        <end position="21"/>
    </location>
</feature>
<proteinExistence type="predicted"/>
<reference evidence="2 3" key="1">
    <citation type="journal article" date="2019" name="Nat. Med.">
        <title>A library of human gut bacterial isolates paired with longitudinal multiomics data enables mechanistic microbiome research.</title>
        <authorList>
            <person name="Poyet M."/>
            <person name="Groussin M."/>
            <person name="Gibbons S.M."/>
            <person name="Avila-Pacheco J."/>
            <person name="Jiang X."/>
            <person name="Kearney S.M."/>
            <person name="Perrotta A.R."/>
            <person name="Berdy B."/>
            <person name="Zhao S."/>
            <person name="Lieberman T.D."/>
            <person name="Swanson P.K."/>
            <person name="Smith M."/>
            <person name="Roesemann S."/>
            <person name="Alexander J.E."/>
            <person name="Rich S.A."/>
            <person name="Livny J."/>
            <person name="Vlamakis H."/>
            <person name="Clish C."/>
            <person name="Bullock K."/>
            <person name="Deik A."/>
            <person name="Scott J."/>
            <person name="Pierce K.A."/>
            <person name="Xavier R.J."/>
            <person name="Alm E.J."/>
        </authorList>
    </citation>
    <scope>NUCLEOTIDE SEQUENCE [LARGE SCALE GENOMIC DNA]</scope>
    <source>
        <strain evidence="2 3">BIOML-A10</strain>
    </source>
</reference>
<sequence>MCMRNRRPSDPRRTMSLADKEDATMKKKTLSILSLCIALFAAFALVGCGGSASGGSGSTAKSESREKAPVAEKTDFIWFKVEMPESVGVSDSAGKNADRVQLTFPENENASADRFIPVWKKALTAEESHADQAEKKGDTFQWKDGGSVEYNGRTWLVGTYEDNSGISTMLFTDVEPGSVYVLISNFDQHKKEAETLLNSIEFPDDMEEAVSEAREVEISSIEIK</sequence>
<comment type="caution">
    <text evidence="2">The sequence shown here is derived from an EMBL/GenBank/DDBJ whole genome shotgun (WGS) entry which is preliminary data.</text>
</comment>
<accession>A0A6L8RJE9</accession>
<dbReference type="EMBL" id="WWTB01000010">
    <property type="protein sequence ID" value="MZJ85941.1"/>
    <property type="molecule type" value="Genomic_DNA"/>
</dbReference>
<organism evidence="2 3">
    <name type="scientific">Collinsella aerofaciens</name>
    <dbReference type="NCBI Taxonomy" id="74426"/>
    <lineage>
        <taxon>Bacteria</taxon>
        <taxon>Bacillati</taxon>
        <taxon>Actinomycetota</taxon>
        <taxon>Coriobacteriia</taxon>
        <taxon>Coriobacteriales</taxon>
        <taxon>Coriobacteriaceae</taxon>
        <taxon>Collinsella</taxon>
    </lineage>
</organism>
<gene>
    <name evidence="2" type="ORF">GT635_05645</name>
</gene>
<evidence type="ECO:0000313" key="2">
    <source>
        <dbReference type="EMBL" id="MZJ85941.1"/>
    </source>
</evidence>
<name>A0A6L8RJE9_9ACTN</name>
<dbReference type="AlphaFoldDB" id="A0A6L8RJE9"/>
<feature type="region of interest" description="Disordered" evidence="1">
    <location>
        <begin position="1"/>
        <end position="21"/>
    </location>
</feature>
<protein>
    <submittedName>
        <fullName evidence="2">Uncharacterized protein</fullName>
    </submittedName>
</protein>
<evidence type="ECO:0000256" key="1">
    <source>
        <dbReference type="SAM" id="MobiDB-lite"/>
    </source>
</evidence>
<dbReference type="Proteomes" id="UP000481598">
    <property type="component" value="Unassembled WGS sequence"/>
</dbReference>
<evidence type="ECO:0000313" key="3">
    <source>
        <dbReference type="Proteomes" id="UP000481598"/>
    </source>
</evidence>